<gene>
    <name evidence="1" type="ORF">FIBSPDRAFT_1008499</name>
</gene>
<organism evidence="1">
    <name type="scientific">Athelia psychrophila</name>
    <dbReference type="NCBI Taxonomy" id="1759441"/>
    <lineage>
        <taxon>Eukaryota</taxon>
        <taxon>Fungi</taxon>
        <taxon>Dikarya</taxon>
        <taxon>Basidiomycota</taxon>
        <taxon>Agaricomycotina</taxon>
        <taxon>Agaricomycetes</taxon>
        <taxon>Agaricomycetidae</taxon>
        <taxon>Atheliales</taxon>
        <taxon>Atheliaceae</taxon>
        <taxon>Athelia</taxon>
    </lineage>
</organism>
<proteinExistence type="predicted"/>
<accession>A0A167V7I1</accession>
<sequence>MSDWRRRWLKDVSRFPIQAVVSDHVESLSLHESLSNESLFWMGEWGPLGDDAEIKAAMAYLRRLGAREHRYDTDSDMTEVDSLSSSEVDSFTTSETCSSVRFTDSIEDLVGTEWLLHERWASEIY</sequence>
<name>A0A167V7I1_9AGAM</name>
<protein>
    <submittedName>
        <fullName evidence="1">Uncharacterized protein</fullName>
    </submittedName>
</protein>
<reference evidence="1" key="1">
    <citation type="journal article" date="2016" name="Mol. Biol. Evol.">
        <title>Comparative Genomics of Early-Diverging Mushroom-Forming Fungi Provides Insights into the Origins of Lignocellulose Decay Capabilities.</title>
        <authorList>
            <person name="Nagy L.G."/>
            <person name="Riley R."/>
            <person name="Tritt A."/>
            <person name="Adam C."/>
            <person name="Daum C."/>
            <person name="Floudas D."/>
            <person name="Sun H."/>
            <person name="Yadav J.S."/>
            <person name="Pangilinan J."/>
            <person name="Larsson K.H."/>
            <person name="Matsuura K."/>
            <person name="Barry K."/>
            <person name="Labutti K."/>
            <person name="Kuo R."/>
            <person name="Ohm R.A."/>
            <person name="Bhattacharya S.S."/>
            <person name="Shirouzu T."/>
            <person name="Yoshinaga Y."/>
            <person name="Martin F.M."/>
            <person name="Grigoriev I.V."/>
            <person name="Hibbett D.S."/>
        </authorList>
    </citation>
    <scope>NUCLEOTIDE SEQUENCE [LARGE SCALE GENOMIC DNA]</scope>
    <source>
        <strain evidence="1">CBS 109695</strain>
    </source>
</reference>
<dbReference type="EMBL" id="KV417893">
    <property type="protein sequence ID" value="KZP04722.1"/>
    <property type="molecule type" value="Genomic_DNA"/>
</dbReference>
<evidence type="ECO:0000313" key="1">
    <source>
        <dbReference type="EMBL" id="KZP04722.1"/>
    </source>
</evidence>
<dbReference type="AlphaFoldDB" id="A0A167V7I1"/>